<dbReference type="GO" id="GO:0005524">
    <property type="term" value="F:ATP binding"/>
    <property type="evidence" value="ECO:0007669"/>
    <property type="project" value="UniProtKB-KW"/>
</dbReference>
<dbReference type="PROSITE" id="PS50893">
    <property type="entry name" value="ABC_TRANSPORTER_2"/>
    <property type="match status" value="2"/>
</dbReference>
<dbReference type="PANTHER" id="PTHR43790:SF9">
    <property type="entry name" value="GALACTOFURANOSE TRANSPORTER ATP-BINDING PROTEIN YTFR"/>
    <property type="match status" value="1"/>
</dbReference>
<dbReference type="PANTHER" id="PTHR43790">
    <property type="entry name" value="CARBOHYDRATE TRANSPORT ATP-BINDING PROTEIN MG119-RELATED"/>
    <property type="match status" value="1"/>
</dbReference>
<proteinExistence type="predicted"/>
<dbReference type="InterPro" id="IPR003439">
    <property type="entry name" value="ABC_transporter-like_ATP-bd"/>
</dbReference>
<dbReference type="Gene3D" id="3.40.50.300">
    <property type="entry name" value="P-loop containing nucleotide triphosphate hydrolases"/>
    <property type="match status" value="2"/>
</dbReference>
<keyword evidence="1" id="KW-0813">Transport</keyword>
<dbReference type="AlphaFoldDB" id="A0A147H4U9"/>
<protein>
    <submittedName>
        <fullName evidence="8">ABC transporter ATP-binding protein</fullName>
    </submittedName>
</protein>
<evidence type="ECO:0000256" key="2">
    <source>
        <dbReference type="ARBA" id="ARBA00022475"/>
    </source>
</evidence>
<keyword evidence="5" id="KW-0547">Nucleotide-binding</keyword>
<organism evidence="8 9">
    <name type="scientific">Pseudacidovorax intermedius</name>
    <dbReference type="NCBI Taxonomy" id="433924"/>
    <lineage>
        <taxon>Bacteria</taxon>
        <taxon>Pseudomonadati</taxon>
        <taxon>Pseudomonadota</taxon>
        <taxon>Betaproteobacteria</taxon>
        <taxon>Burkholderiales</taxon>
        <taxon>Comamonadaceae</taxon>
        <taxon>Pseudacidovorax</taxon>
    </lineage>
</organism>
<evidence type="ECO:0000313" key="9">
    <source>
        <dbReference type="Proteomes" id="UP000072741"/>
    </source>
</evidence>
<dbReference type="PATRIC" id="fig|433924.3.peg.3081"/>
<keyword evidence="2" id="KW-1003">Cell membrane</keyword>
<dbReference type="InterPro" id="IPR003593">
    <property type="entry name" value="AAA+_ATPase"/>
</dbReference>
<evidence type="ECO:0000259" key="7">
    <source>
        <dbReference type="PROSITE" id="PS50893"/>
    </source>
</evidence>
<keyword evidence="2" id="KW-0472">Membrane</keyword>
<reference evidence="8 9" key="1">
    <citation type="journal article" date="2016" name="Front. Microbiol.">
        <title>Genomic Resource of Rice Seed Associated Bacteria.</title>
        <authorList>
            <person name="Midha S."/>
            <person name="Bansal K."/>
            <person name="Sharma S."/>
            <person name="Kumar N."/>
            <person name="Patil P.P."/>
            <person name="Chaudhry V."/>
            <person name="Patil P.B."/>
        </authorList>
    </citation>
    <scope>NUCLEOTIDE SEQUENCE [LARGE SCALE GENOMIC DNA]</scope>
    <source>
        <strain evidence="8 9">NS331</strain>
    </source>
</reference>
<dbReference type="SMART" id="SM00382">
    <property type="entry name" value="AAA"/>
    <property type="match status" value="1"/>
</dbReference>
<evidence type="ECO:0000256" key="6">
    <source>
        <dbReference type="ARBA" id="ARBA00022840"/>
    </source>
</evidence>
<accession>A0A147H4U9</accession>
<comment type="caution">
    <text evidence="8">The sequence shown here is derived from an EMBL/GenBank/DDBJ whole genome shotgun (WGS) entry which is preliminary data.</text>
</comment>
<gene>
    <name evidence="8" type="ORF">NS331_06055</name>
</gene>
<keyword evidence="9" id="KW-1185">Reference proteome</keyword>
<dbReference type="EMBL" id="LDSL01000039">
    <property type="protein sequence ID" value="KTT24688.1"/>
    <property type="molecule type" value="Genomic_DNA"/>
</dbReference>
<evidence type="ECO:0000256" key="1">
    <source>
        <dbReference type="ARBA" id="ARBA00022448"/>
    </source>
</evidence>
<dbReference type="Pfam" id="PF00005">
    <property type="entry name" value="ABC_tran"/>
    <property type="match status" value="2"/>
</dbReference>
<keyword evidence="4" id="KW-0677">Repeat</keyword>
<name>A0A147H4U9_9BURK</name>
<evidence type="ECO:0000256" key="5">
    <source>
        <dbReference type="ARBA" id="ARBA00022741"/>
    </source>
</evidence>
<keyword evidence="6 8" id="KW-0067">ATP-binding</keyword>
<evidence type="ECO:0000256" key="4">
    <source>
        <dbReference type="ARBA" id="ARBA00022737"/>
    </source>
</evidence>
<keyword evidence="3" id="KW-0762">Sugar transport</keyword>
<dbReference type="SUPFAM" id="SSF52540">
    <property type="entry name" value="P-loop containing nucleoside triphosphate hydrolases"/>
    <property type="match status" value="2"/>
</dbReference>
<feature type="domain" description="ABC transporter" evidence="7">
    <location>
        <begin position="263"/>
        <end position="503"/>
    </location>
</feature>
<dbReference type="CDD" id="cd03216">
    <property type="entry name" value="ABC_Carb_Monos_I"/>
    <property type="match status" value="1"/>
</dbReference>
<dbReference type="InterPro" id="IPR050107">
    <property type="entry name" value="ABC_carbohydrate_import_ATPase"/>
</dbReference>
<feature type="domain" description="ABC transporter" evidence="7">
    <location>
        <begin position="13"/>
        <end position="252"/>
    </location>
</feature>
<sequence>MRRETAMTSSALVVARGIRKSFGPTQVLKGVDFAIHAGEIHALLGGNGAGKSTLIKILTGIVPRDSGDLSLDGQPRSLDNVHKAASTLVAVVHQEMALLPHLSVAENIALPQARRALAVVDAAAVRAKALDALTLIDEEFAHRALDQAVARLSLHERQLVEIARTLASGARLLFLDEPTANLTAAESQRLFEVLRRLVQVRRIGVVFVSHRMREIREIAHVCSILRNGTTVVDRLPLDQLTDADIVERMGQGDAARAPHAVTLGVRAPVEAKDAVRLECEAMKVHIAPGSVLGLAGAPAGPSALIDQLVGAAGARGRWHLAVRDRVLDTRSPRKALAAGVGYVSGDRANKGLLLSLPIIDNLMASRRVRQGDIWVRAAEQVEAQRLMDGLSVKGHLWQLPSALSGGTQQKLLIARWTQLAPSVLVLEEPTRGVDIGTKKEIYAQIRALAAHGTTVIWWSTENVELKEVCDLALAFDPDGQPTALLAHEELTEERLADATGMAA</sequence>
<dbReference type="GO" id="GO:0016887">
    <property type="term" value="F:ATP hydrolysis activity"/>
    <property type="evidence" value="ECO:0007669"/>
    <property type="project" value="InterPro"/>
</dbReference>
<evidence type="ECO:0000313" key="8">
    <source>
        <dbReference type="EMBL" id="KTT24688.1"/>
    </source>
</evidence>
<evidence type="ECO:0000256" key="3">
    <source>
        <dbReference type="ARBA" id="ARBA00022597"/>
    </source>
</evidence>
<dbReference type="Proteomes" id="UP000072741">
    <property type="component" value="Unassembled WGS sequence"/>
</dbReference>
<dbReference type="InterPro" id="IPR027417">
    <property type="entry name" value="P-loop_NTPase"/>
</dbReference>